<evidence type="ECO:0000313" key="1">
    <source>
        <dbReference type="EMBL" id="EER32464.1"/>
    </source>
</evidence>
<accession>C5MD34</accession>
<sequence length="303" mass="35112">MSPSVLQTSVSTPPDLDQRFVEVKQRLIKPENVKSVTESWKRLLVAIEKEFTDIEKTGPSHIPKCDFNSIKDQKLPADVADLFRQRGCLMVDNVVDRHQIDLWFNELQGFCKEHPQTAGYTYPNPTSWYNVFWTRPQTQARMHPNIKKLFSMMANEFHVEDGEALIDLDSQIVYGDRIRIREPGKSATLPLHLDSSSIERWEDVQYSKVYQDIFSGNWEEFDPFKLDARVTSHENLYPDLTEARSTICSSFRTLQGWLALSDNRSGEGTLRVLPSLKLAISYIMLRPFFWKDPESGNLDDYEI</sequence>
<dbReference type="InterPro" id="IPR027443">
    <property type="entry name" value="IPNS-like_sf"/>
</dbReference>
<proteinExistence type="predicted"/>
<dbReference type="HOGENOM" id="CLU_918265_0_0_1"/>
<name>C5MD34_CANTT</name>
<dbReference type="OrthoDB" id="8249012at2759"/>
<dbReference type="RefSeq" id="XP_002549838.1">
    <property type="nucleotide sequence ID" value="XM_002549792.1"/>
</dbReference>
<dbReference type="AlphaFoldDB" id="C5MD34"/>
<dbReference type="PANTHER" id="PTHR30613">
    <property type="entry name" value="UNCHARACTERIZED PROTEIN YBIU-RELATED"/>
    <property type="match status" value="1"/>
</dbReference>
<dbReference type="Proteomes" id="UP000002037">
    <property type="component" value="Unassembled WGS sequence"/>
</dbReference>
<dbReference type="eggNOG" id="ENOG502QRVA">
    <property type="taxonomic scope" value="Eukaryota"/>
</dbReference>
<dbReference type="GeneID" id="8297113"/>
<evidence type="ECO:0000313" key="2">
    <source>
        <dbReference type="Proteomes" id="UP000002037"/>
    </source>
</evidence>
<dbReference type="VEuPathDB" id="FungiDB:CTRG_04135"/>
<protein>
    <submittedName>
        <fullName evidence="1">Uncharacterized protein</fullName>
    </submittedName>
</protein>
<dbReference type="KEGG" id="ctp:CTRG_04135"/>
<dbReference type="Gene3D" id="2.60.120.330">
    <property type="entry name" value="B-lactam Antibiotic, Isopenicillin N Synthase, Chain"/>
    <property type="match status" value="1"/>
</dbReference>
<dbReference type="STRING" id="294747.C5MD34"/>
<dbReference type="PANTHER" id="PTHR30613:SF1">
    <property type="entry name" value="DUF1479 DOMAIN PROTEIN (AFU_ORTHOLOGUE AFUA_5G09280)"/>
    <property type="match status" value="1"/>
</dbReference>
<dbReference type="SUPFAM" id="SSF51197">
    <property type="entry name" value="Clavaminate synthase-like"/>
    <property type="match status" value="1"/>
</dbReference>
<keyword evidence="2" id="KW-1185">Reference proteome</keyword>
<dbReference type="Pfam" id="PF07350">
    <property type="entry name" value="Gig2-like"/>
    <property type="match status" value="1"/>
</dbReference>
<dbReference type="InterPro" id="IPR010856">
    <property type="entry name" value="Gig2-like"/>
</dbReference>
<dbReference type="EMBL" id="GG692399">
    <property type="protein sequence ID" value="EER32464.1"/>
    <property type="molecule type" value="Genomic_DNA"/>
</dbReference>
<reference evidence="1 2" key="1">
    <citation type="journal article" date="2009" name="Nature">
        <title>Evolution of pathogenicity and sexual reproduction in eight Candida genomes.</title>
        <authorList>
            <person name="Butler G."/>
            <person name="Rasmussen M.D."/>
            <person name="Lin M.F."/>
            <person name="Santos M.A."/>
            <person name="Sakthikumar S."/>
            <person name="Munro C.A."/>
            <person name="Rheinbay E."/>
            <person name="Grabherr M."/>
            <person name="Forche A."/>
            <person name="Reedy J.L."/>
            <person name="Agrafioti I."/>
            <person name="Arnaud M.B."/>
            <person name="Bates S."/>
            <person name="Brown A.J."/>
            <person name="Brunke S."/>
            <person name="Costanzo M.C."/>
            <person name="Fitzpatrick D.A."/>
            <person name="de Groot P.W."/>
            <person name="Harris D."/>
            <person name="Hoyer L.L."/>
            <person name="Hube B."/>
            <person name="Klis F.M."/>
            <person name="Kodira C."/>
            <person name="Lennard N."/>
            <person name="Logue M.E."/>
            <person name="Martin R."/>
            <person name="Neiman A.M."/>
            <person name="Nikolaou E."/>
            <person name="Quail M.A."/>
            <person name="Quinn J."/>
            <person name="Santos M.C."/>
            <person name="Schmitzberger F.F."/>
            <person name="Sherlock G."/>
            <person name="Shah P."/>
            <person name="Silverstein K.A."/>
            <person name="Skrzypek M.S."/>
            <person name="Soll D."/>
            <person name="Staggs R."/>
            <person name="Stansfield I."/>
            <person name="Stumpf M.P."/>
            <person name="Sudbery P.E."/>
            <person name="Srikantha T."/>
            <person name="Zeng Q."/>
            <person name="Berman J."/>
            <person name="Berriman M."/>
            <person name="Heitman J."/>
            <person name="Gow N.A."/>
            <person name="Lorenz M.C."/>
            <person name="Birren B.W."/>
            <person name="Kellis M."/>
            <person name="Cuomo C.A."/>
        </authorList>
    </citation>
    <scope>NUCLEOTIDE SEQUENCE [LARGE SCALE GENOMIC DNA]</scope>
    <source>
        <strain evidence="2">ATCC MYA-3404 / T1</strain>
    </source>
</reference>
<organism evidence="1 2">
    <name type="scientific">Candida tropicalis (strain ATCC MYA-3404 / T1)</name>
    <name type="common">Yeast</name>
    <dbReference type="NCBI Taxonomy" id="294747"/>
    <lineage>
        <taxon>Eukaryota</taxon>
        <taxon>Fungi</taxon>
        <taxon>Dikarya</taxon>
        <taxon>Ascomycota</taxon>
        <taxon>Saccharomycotina</taxon>
        <taxon>Pichiomycetes</taxon>
        <taxon>Debaryomycetaceae</taxon>
        <taxon>Candida/Lodderomyces clade</taxon>
        <taxon>Candida</taxon>
    </lineage>
</organism>
<gene>
    <name evidence="1" type="ORF">CTRG_04135</name>
</gene>